<keyword evidence="7" id="KW-0963">Cytoplasm</keyword>
<dbReference type="SUPFAM" id="SSF53474">
    <property type="entry name" value="alpha/beta-Hydrolases"/>
    <property type="match status" value="1"/>
</dbReference>
<evidence type="ECO:0000313" key="12">
    <source>
        <dbReference type="EMBL" id="MBT1445282.1"/>
    </source>
</evidence>
<dbReference type="Pfam" id="PF00561">
    <property type="entry name" value="Abhydrolase_1"/>
    <property type="match status" value="1"/>
</dbReference>
<evidence type="ECO:0000259" key="11">
    <source>
        <dbReference type="Pfam" id="PF00561"/>
    </source>
</evidence>
<accession>A0ABS5V493</accession>
<keyword evidence="8" id="KW-0645">Protease</keyword>
<evidence type="ECO:0000256" key="3">
    <source>
        <dbReference type="ARBA" id="ARBA00010088"/>
    </source>
</evidence>
<evidence type="ECO:0000256" key="8">
    <source>
        <dbReference type="ARBA" id="ARBA00022670"/>
    </source>
</evidence>
<keyword evidence="9 12" id="KW-0378">Hydrolase</keyword>
<dbReference type="EMBL" id="JAHEPS010000004">
    <property type="protein sequence ID" value="MBT1445282.1"/>
    <property type="molecule type" value="Genomic_DNA"/>
</dbReference>
<keyword evidence="13" id="KW-1185">Reference proteome</keyword>
<evidence type="ECO:0000256" key="2">
    <source>
        <dbReference type="ARBA" id="ARBA00004496"/>
    </source>
</evidence>
<dbReference type="InterPro" id="IPR000073">
    <property type="entry name" value="AB_hydrolase_1"/>
</dbReference>
<evidence type="ECO:0000256" key="10">
    <source>
        <dbReference type="ARBA" id="ARBA00029605"/>
    </source>
</evidence>
<comment type="subcellular location">
    <subcellularLocation>
        <location evidence="2">Cytoplasm</location>
    </subcellularLocation>
</comment>
<protein>
    <recommendedName>
        <fullName evidence="5">Proline iminopeptidase</fullName>
        <ecNumber evidence="4">3.4.11.5</ecNumber>
    </recommendedName>
    <alternativeName>
        <fullName evidence="10">Prolyl aminopeptidase</fullName>
    </alternativeName>
</protein>
<dbReference type="Proteomes" id="UP001195903">
    <property type="component" value="Unassembled WGS sequence"/>
</dbReference>
<dbReference type="Gene3D" id="3.40.50.1820">
    <property type="entry name" value="alpha/beta hydrolase"/>
    <property type="match status" value="1"/>
</dbReference>
<sequence length="319" mass="35181">MYSAQTMEAELIKSHWIEVGDGHSLHLGEYGNPAGPVVLYLHGGPGAGCTPDDALLFDTRHWRVLLLDQRGAGLSRPRGSLTDNSITHLLGDLERVRKALAIERWCLAGGSFGATLGLIYSGLYPERVAAQSYWGLFIPSLEGMSWLYGPDGAAKMFSAEYNDFSGGIPIKGWLPLVFEYFHKGFSHPQQTLAERAFRRWLDWELSLAYPGNRLIGPLDWRSRVLAMIELHYARAQYFGAEALLHKALPNISAPTRIIQGECDWVCPAPVLEAFAPLSARLGEQIELVSVGGGYHSLADARVHQAVSRAGNWMLAMVHS</sequence>
<dbReference type="PANTHER" id="PTHR43722:SF1">
    <property type="entry name" value="PROLINE IMINOPEPTIDASE"/>
    <property type="match status" value="1"/>
</dbReference>
<evidence type="ECO:0000256" key="1">
    <source>
        <dbReference type="ARBA" id="ARBA00001585"/>
    </source>
</evidence>
<comment type="caution">
    <text evidence="12">The sequence shown here is derived from an EMBL/GenBank/DDBJ whole genome shotgun (WGS) entry which is preliminary data.</text>
</comment>
<evidence type="ECO:0000313" key="13">
    <source>
        <dbReference type="Proteomes" id="UP001195903"/>
    </source>
</evidence>
<dbReference type="PRINTS" id="PR00793">
    <property type="entry name" value="PROAMNOPTASE"/>
</dbReference>
<organism evidence="12 13">
    <name type="scientific">Shewanella jiangmenensis</name>
    <dbReference type="NCBI Taxonomy" id="2837387"/>
    <lineage>
        <taxon>Bacteria</taxon>
        <taxon>Pseudomonadati</taxon>
        <taxon>Pseudomonadota</taxon>
        <taxon>Gammaproteobacteria</taxon>
        <taxon>Alteromonadales</taxon>
        <taxon>Shewanellaceae</taxon>
        <taxon>Shewanella</taxon>
    </lineage>
</organism>
<gene>
    <name evidence="12" type="ORF">KJI95_12190</name>
</gene>
<evidence type="ECO:0000256" key="5">
    <source>
        <dbReference type="ARBA" id="ARBA00021843"/>
    </source>
</evidence>
<dbReference type="InterPro" id="IPR002410">
    <property type="entry name" value="Peptidase_S33"/>
</dbReference>
<dbReference type="GO" id="GO:0016787">
    <property type="term" value="F:hydrolase activity"/>
    <property type="evidence" value="ECO:0007669"/>
    <property type="project" value="UniProtKB-KW"/>
</dbReference>
<comment type="catalytic activity">
    <reaction evidence="1">
        <text>Release of N-terminal proline from a peptide.</text>
        <dbReference type="EC" id="3.4.11.5"/>
    </reaction>
</comment>
<dbReference type="PANTHER" id="PTHR43722">
    <property type="entry name" value="PROLINE IMINOPEPTIDASE"/>
    <property type="match status" value="1"/>
</dbReference>
<proteinExistence type="inferred from homology"/>
<evidence type="ECO:0000256" key="6">
    <source>
        <dbReference type="ARBA" id="ARBA00022438"/>
    </source>
</evidence>
<feature type="domain" description="AB hydrolase-1" evidence="11">
    <location>
        <begin position="36"/>
        <end position="130"/>
    </location>
</feature>
<dbReference type="InterPro" id="IPR005944">
    <property type="entry name" value="Pro_iminopeptidase"/>
</dbReference>
<name>A0ABS5V493_9GAMM</name>
<evidence type="ECO:0000256" key="9">
    <source>
        <dbReference type="ARBA" id="ARBA00022801"/>
    </source>
</evidence>
<dbReference type="RefSeq" id="WP_214507481.1">
    <property type="nucleotide sequence ID" value="NZ_JAHEPS010000004.1"/>
</dbReference>
<dbReference type="InterPro" id="IPR029058">
    <property type="entry name" value="AB_hydrolase_fold"/>
</dbReference>
<evidence type="ECO:0000256" key="7">
    <source>
        <dbReference type="ARBA" id="ARBA00022490"/>
    </source>
</evidence>
<keyword evidence="6" id="KW-0031">Aminopeptidase</keyword>
<evidence type="ECO:0000256" key="4">
    <source>
        <dbReference type="ARBA" id="ARBA00012568"/>
    </source>
</evidence>
<comment type="similarity">
    <text evidence="3">Belongs to the peptidase S33 family.</text>
</comment>
<dbReference type="EC" id="3.4.11.5" evidence="4"/>
<reference evidence="12 13" key="1">
    <citation type="submission" date="2021-05" db="EMBL/GenBank/DDBJ databases">
        <title>Shewanella sp. JM162201.</title>
        <authorList>
            <person name="Xu S."/>
            <person name="Li A."/>
        </authorList>
    </citation>
    <scope>NUCLEOTIDE SEQUENCE [LARGE SCALE GENOMIC DNA]</scope>
    <source>
        <strain evidence="12 13">JM162201</strain>
    </source>
</reference>